<comment type="caution">
    <text evidence="1">The sequence shown here is derived from an EMBL/GenBank/DDBJ whole genome shotgun (WGS) entry which is preliminary data.</text>
</comment>
<reference evidence="1 2" key="1">
    <citation type="submission" date="2024-03" db="EMBL/GenBank/DDBJ databases">
        <title>The Acrasis kona genome and developmental transcriptomes reveal deep origins of eukaryotic multicellular pathways.</title>
        <authorList>
            <person name="Sheikh S."/>
            <person name="Fu C.-J."/>
            <person name="Brown M.W."/>
            <person name="Baldauf S.L."/>
        </authorList>
    </citation>
    <scope>NUCLEOTIDE SEQUENCE [LARGE SCALE GENOMIC DNA]</scope>
    <source>
        <strain evidence="1 2">ATCC MYA-3509</strain>
    </source>
</reference>
<dbReference type="Proteomes" id="UP001431209">
    <property type="component" value="Unassembled WGS sequence"/>
</dbReference>
<protein>
    <submittedName>
        <fullName evidence="1">Uncharacterized protein</fullName>
    </submittedName>
</protein>
<sequence length="204" mass="23523">MTLKKDYELSSNSRFYLKDHGCMLINSIKWNTACSVEMFKLSKGARKILQSRNAGGNSYRSEALSFDIALNLIPGIELLKTETEIKYSSRRSKKTDYVIRVSDIYLGVSVTRAMCYFEHQSFNKTDAYQMLYKKLKAVISSNESNCGDPKFDRQILHVFVQSQEISELLQEAYQSIEEEVKSNTIVLLTITPEKGSDWLYYMIK</sequence>
<evidence type="ECO:0000313" key="1">
    <source>
        <dbReference type="EMBL" id="KAL0482296.1"/>
    </source>
</evidence>
<gene>
    <name evidence="1" type="ORF">AKO1_012921</name>
</gene>
<name>A0AAW2YZJ1_9EUKA</name>
<organism evidence="1 2">
    <name type="scientific">Acrasis kona</name>
    <dbReference type="NCBI Taxonomy" id="1008807"/>
    <lineage>
        <taxon>Eukaryota</taxon>
        <taxon>Discoba</taxon>
        <taxon>Heterolobosea</taxon>
        <taxon>Tetramitia</taxon>
        <taxon>Eutetramitia</taxon>
        <taxon>Acrasidae</taxon>
        <taxon>Acrasis</taxon>
    </lineage>
</organism>
<evidence type="ECO:0000313" key="2">
    <source>
        <dbReference type="Proteomes" id="UP001431209"/>
    </source>
</evidence>
<dbReference type="AlphaFoldDB" id="A0AAW2YZJ1"/>
<proteinExistence type="predicted"/>
<accession>A0AAW2YZJ1</accession>
<dbReference type="EMBL" id="JAOPGA020000840">
    <property type="protein sequence ID" value="KAL0482296.1"/>
    <property type="molecule type" value="Genomic_DNA"/>
</dbReference>
<keyword evidence="2" id="KW-1185">Reference proteome</keyword>